<name>A0A914RDV6_PAREQ</name>
<keyword evidence="1" id="KW-1133">Transmembrane helix</keyword>
<proteinExistence type="predicted"/>
<feature type="transmembrane region" description="Helical" evidence="1">
    <location>
        <begin position="20"/>
        <end position="39"/>
    </location>
</feature>
<keyword evidence="1" id="KW-0812">Transmembrane</keyword>
<keyword evidence="2" id="KW-1185">Reference proteome</keyword>
<evidence type="ECO:0000256" key="1">
    <source>
        <dbReference type="SAM" id="Phobius"/>
    </source>
</evidence>
<dbReference type="Proteomes" id="UP000887564">
    <property type="component" value="Unplaced"/>
</dbReference>
<sequence length="55" mass="6324">MIDIYLMYATKNEAPATDFGSLFVILVLCLFFCFAVRHFNDFYTGDTVISIIIFC</sequence>
<reference evidence="3" key="1">
    <citation type="submission" date="2022-11" db="UniProtKB">
        <authorList>
            <consortium name="WormBaseParasite"/>
        </authorList>
    </citation>
    <scope>IDENTIFICATION</scope>
</reference>
<evidence type="ECO:0000313" key="3">
    <source>
        <dbReference type="WBParaSite" id="PEQ_0000468301-mRNA-1"/>
    </source>
</evidence>
<protein>
    <submittedName>
        <fullName evidence="3">Uncharacterized protein</fullName>
    </submittedName>
</protein>
<accession>A0A914RDV6</accession>
<organism evidence="2 3">
    <name type="scientific">Parascaris equorum</name>
    <name type="common">Equine roundworm</name>
    <dbReference type="NCBI Taxonomy" id="6256"/>
    <lineage>
        <taxon>Eukaryota</taxon>
        <taxon>Metazoa</taxon>
        <taxon>Ecdysozoa</taxon>
        <taxon>Nematoda</taxon>
        <taxon>Chromadorea</taxon>
        <taxon>Rhabditida</taxon>
        <taxon>Spirurina</taxon>
        <taxon>Ascaridomorpha</taxon>
        <taxon>Ascaridoidea</taxon>
        <taxon>Ascarididae</taxon>
        <taxon>Parascaris</taxon>
    </lineage>
</organism>
<dbReference type="AlphaFoldDB" id="A0A914RDV6"/>
<dbReference type="WBParaSite" id="PEQ_0000468301-mRNA-1">
    <property type="protein sequence ID" value="PEQ_0000468301-mRNA-1"/>
    <property type="gene ID" value="PEQ_0000468301"/>
</dbReference>
<evidence type="ECO:0000313" key="2">
    <source>
        <dbReference type="Proteomes" id="UP000887564"/>
    </source>
</evidence>
<keyword evidence="1" id="KW-0472">Membrane</keyword>